<feature type="non-terminal residue" evidence="12">
    <location>
        <position position="412"/>
    </location>
</feature>
<evidence type="ECO:0000256" key="3">
    <source>
        <dbReference type="ARBA" id="ARBA00013064"/>
    </source>
</evidence>
<evidence type="ECO:0000313" key="13">
    <source>
        <dbReference type="Proteomes" id="UP001177023"/>
    </source>
</evidence>
<dbReference type="InterPro" id="IPR051985">
    <property type="entry name" value="NR_tyrosine_phosphatase"/>
</dbReference>
<dbReference type="InterPro" id="IPR003595">
    <property type="entry name" value="Tyr_Pase_cat"/>
</dbReference>
<dbReference type="GO" id="GO:0004726">
    <property type="term" value="F:non-membrane spanning protein tyrosine phosphatase activity"/>
    <property type="evidence" value="ECO:0007669"/>
    <property type="project" value="TreeGrafter"/>
</dbReference>
<dbReference type="GO" id="GO:0019901">
    <property type="term" value="F:protein kinase binding"/>
    <property type="evidence" value="ECO:0007669"/>
    <property type="project" value="TreeGrafter"/>
</dbReference>
<feature type="compositionally biased region" description="Basic and acidic residues" evidence="8">
    <location>
        <begin position="337"/>
        <end position="351"/>
    </location>
</feature>
<dbReference type="SUPFAM" id="SSF52799">
    <property type="entry name" value="(Phosphotyrosine protein) phosphatases II"/>
    <property type="match status" value="1"/>
</dbReference>
<dbReference type="Pfam" id="PF00102">
    <property type="entry name" value="Y_phosphatase"/>
    <property type="match status" value="1"/>
</dbReference>
<reference evidence="12" key="1">
    <citation type="submission" date="2023-06" db="EMBL/GenBank/DDBJ databases">
        <authorList>
            <person name="Delattre M."/>
        </authorList>
    </citation>
    <scope>NUCLEOTIDE SEQUENCE</scope>
    <source>
        <strain evidence="12">AF72</strain>
    </source>
</reference>
<protein>
    <recommendedName>
        <fullName evidence="3">protein-tyrosine-phosphatase</fullName>
        <ecNumber evidence="3">3.1.3.48</ecNumber>
    </recommendedName>
</protein>
<dbReference type="PROSITE" id="PS50056">
    <property type="entry name" value="TYR_PHOSPHATASE_2"/>
    <property type="match status" value="1"/>
</dbReference>
<keyword evidence="13" id="KW-1185">Reference proteome</keyword>
<keyword evidence="7 9" id="KW-0472">Membrane</keyword>
<evidence type="ECO:0000256" key="4">
    <source>
        <dbReference type="ARBA" id="ARBA00022553"/>
    </source>
</evidence>
<dbReference type="SMART" id="SM00194">
    <property type="entry name" value="PTPc"/>
    <property type="match status" value="1"/>
</dbReference>
<dbReference type="GO" id="GO:0046426">
    <property type="term" value="P:negative regulation of receptor signaling pathway via JAK-STAT"/>
    <property type="evidence" value="ECO:0007669"/>
    <property type="project" value="TreeGrafter"/>
</dbReference>
<evidence type="ECO:0000259" key="10">
    <source>
        <dbReference type="PROSITE" id="PS50055"/>
    </source>
</evidence>
<feature type="domain" description="Tyrosine specific protein phosphatases" evidence="11">
    <location>
        <begin position="213"/>
        <end position="293"/>
    </location>
</feature>
<dbReference type="GO" id="GO:0005737">
    <property type="term" value="C:cytoplasm"/>
    <property type="evidence" value="ECO:0007669"/>
    <property type="project" value="TreeGrafter"/>
</dbReference>
<dbReference type="InterPro" id="IPR016130">
    <property type="entry name" value="Tyr_Pase_AS"/>
</dbReference>
<dbReference type="AlphaFoldDB" id="A0AA36G4T1"/>
<evidence type="ECO:0000313" key="12">
    <source>
        <dbReference type="EMBL" id="CAJ0578208.1"/>
    </source>
</evidence>
<evidence type="ECO:0000256" key="7">
    <source>
        <dbReference type="ARBA" id="ARBA00023136"/>
    </source>
</evidence>
<comment type="subcellular location">
    <subcellularLocation>
        <location evidence="1">Endomembrane system</location>
    </subcellularLocation>
</comment>
<keyword evidence="9" id="KW-0812">Transmembrane</keyword>
<keyword evidence="4" id="KW-0597">Phosphoprotein</keyword>
<dbReference type="EMBL" id="CATQJA010002653">
    <property type="protein sequence ID" value="CAJ0578208.1"/>
    <property type="molecule type" value="Genomic_DNA"/>
</dbReference>
<evidence type="ECO:0000256" key="9">
    <source>
        <dbReference type="SAM" id="Phobius"/>
    </source>
</evidence>
<proteinExistence type="inferred from homology"/>
<dbReference type="GO" id="GO:0005634">
    <property type="term" value="C:nucleus"/>
    <property type="evidence" value="ECO:0007669"/>
    <property type="project" value="TreeGrafter"/>
</dbReference>
<dbReference type="PRINTS" id="PR00700">
    <property type="entry name" value="PRTYPHPHTASE"/>
</dbReference>
<evidence type="ECO:0000256" key="1">
    <source>
        <dbReference type="ARBA" id="ARBA00004308"/>
    </source>
</evidence>
<dbReference type="PANTHER" id="PTHR46047">
    <property type="entry name" value="TYROSINE-PROTEIN PHOSPHATASE NON-RECEPTOR TYPE 61F"/>
    <property type="match status" value="1"/>
</dbReference>
<evidence type="ECO:0000256" key="8">
    <source>
        <dbReference type="SAM" id="MobiDB-lite"/>
    </source>
</evidence>
<dbReference type="InterPro" id="IPR000387">
    <property type="entry name" value="Tyr_Pase_dom"/>
</dbReference>
<dbReference type="Gene3D" id="3.90.190.10">
    <property type="entry name" value="Protein tyrosine phosphatase superfamily"/>
    <property type="match status" value="1"/>
</dbReference>
<feature type="region of interest" description="Disordered" evidence="8">
    <location>
        <begin position="307"/>
        <end position="351"/>
    </location>
</feature>
<dbReference type="PANTHER" id="PTHR46047:SF3">
    <property type="entry name" value="TYROSINE-PROTEIN PHOSPHATASE NON-RECEPTOR TYPE 61F"/>
    <property type="match status" value="1"/>
</dbReference>
<feature type="domain" description="Tyrosine-protein phosphatase" evidence="10">
    <location>
        <begin position="10"/>
        <end position="302"/>
    </location>
</feature>
<comment type="caution">
    <text evidence="12">The sequence shown here is derived from an EMBL/GenBank/DDBJ whole genome shotgun (WGS) entry which is preliminary data.</text>
</comment>
<dbReference type="InterPro" id="IPR000242">
    <property type="entry name" value="PTP_cat"/>
</dbReference>
<dbReference type="PROSITE" id="PS00383">
    <property type="entry name" value="TYR_PHOSPHATASE_1"/>
    <property type="match status" value="1"/>
</dbReference>
<evidence type="ECO:0000256" key="6">
    <source>
        <dbReference type="ARBA" id="ARBA00022912"/>
    </source>
</evidence>
<name>A0AA36G4T1_9BILA</name>
<evidence type="ECO:0000256" key="2">
    <source>
        <dbReference type="ARBA" id="ARBA00009701"/>
    </source>
</evidence>
<evidence type="ECO:0000259" key="11">
    <source>
        <dbReference type="PROSITE" id="PS50056"/>
    </source>
</evidence>
<evidence type="ECO:0000256" key="5">
    <source>
        <dbReference type="ARBA" id="ARBA00022801"/>
    </source>
</evidence>
<dbReference type="Proteomes" id="UP001177023">
    <property type="component" value="Unassembled WGS sequence"/>
</dbReference>
<feature type="transmembrane region" description="Helical" evidence="9">
    <location>
        <begin position="380"/>
        <end position="408"/>
    </location>
</feature>
<gene>
    <name evidence="12" type="ORF">MSPICULIGERA_LOCUS16469</name>
</gene>
<dbReference type="GO" id="GO:0070373">
    <property type="term" value="P:negative regulation of ERK1 and ERK2 cascade"/>
    <property type="evidence" value="ECO:0007669"/>
    <property type="project" value="TreeGrafter"/>
</dbReference>
<accession>A0AA36G4T1</accession>
<keyword evidence="9" id="KW-1133">Transmembrane helix</keyword>
<comment type="similarity">
    <text evidence="2">Belongs to the protein-tyrosine phosphatase family. Non-receptor class 1 subfamily.</text>
</comment>
<keyword evidence="6" id="KW-0904">Protein phosphatase</keyword>
<dbReference type="EC" id="3.1.3.48" evidence="3"/>
<organism evidence="12 13">
    <name type="scientific">Mesorhabditis spiculigera</name>
    <dbReference type="NCBI Taxonomy" id="96644"/>
    <lineage>
        <taxon>Eukaryota</taxon>
        <taxon>Metazoa</taxon>
        <taxon>Ecdysozoa</taxon>
        <taxon>Nematoda</taxon>
        <taxon>Chromadorea</taxon>
        <taxon>Rhabditida</taxon>
        <taxon>Rhabditina</taxon>
        <taxon>Rhabditomorpha</taxon>
        <taxon>Rhabditoidea</taxon>
        <taxon>Rhabditidae</taxon>
        <taxon>Mesorhabditinae</taxon>
        <taxon>Mesorhabditis</taxon>
    </lineage>
</organism>
<dbReference type="SMART" id="SM00404">
    <property type="entry name" value="PTPc_motif"/>
    <property type="match status" value="1"/>
</dbReference>
<dbReference type="InterPro" id="IPR029021">
    <property type="entry name" value="Prot-tyrosine_phosphatase-like"/>
</dbReference>
<sequence length="412" mass="47224">MSNLKGKDFLIDKFDQYERAGTWSSIYHRLMVESNRQEKSLKLSCKSAFSIRNVEKNRYRDVAPWDNCRIMLKEVDDDETDYINASPVSVPGTQRRYILSQGPLEETCNDFWKMCWENKCRGIIMLNKIVEKGHMKDGCRIPPAGCAEYYPTVDGENEIEFHAFKVQLIEEKEQANYIVRRIKLTKTKTGETHEVVHLQYTEWPDFGCPQSTKHFLEFLQDCRGRGLMTESVDDAPPIVHCSAGIGRTGTFIVCDSILDMLEHGHDANMDPEALIVELRKSRMGLIQTPQQLRFCWMAIVDWIHNRENPSGTESDTASDEDEERAEDRPGLAGTGDSPDHERKRIHETEAELDDRLAKRRAMVARMVAKQRSNEEKRSRYGGWLLGVPPLYLAAAGAVAASSLFLYFYTKGR</sequence>
<dbReference type="PROSITE" id="PS50055">
    <property type="entry name" value="TYR_PHOSPHATASE_PTP"/>
    <property type="match status" value="1"/>
</dbReference>
<dbReference type="GO" id="GO:0012505">
    <property type="term" value="C:endomembrane system"/>
    <property type="evidence" value="ECO:0007669"/>
    <property type="project" value="UniProtKB-SubCell"/>
</dbReference>
<keyword evidence="5" id="KW-0378">Hydrolase</keyword>